<evidence type="ECO:0000313" key="2">
    <source>
        <dbReference type="Proteomes" id="UP001150569"/>
    </source>
</evidence>
<name>A0A9W8DTU2_9FUNG</name>
<reference evidence="1" key="1">
    <citation type="submission" date="2022-07" db="EMBL/GenBank/DDBJ databases">
        <title>Phylogenomic reconstructions and comparative analyses of Kickxellomycotina fungi.</title>
        <authorList>
            <person name="Reynolds N.K."/>
            <person name="Stajich J.E."/>
            <person name="Barry K."/>
            <person name="Grigoriev I.V."/>
            <person name="Crous P."/>
            <person name="Smith M.E."/>
        </authorList>
    </citation>
    <scope>NUCLEOTIDE SEQUENCE</scope>
    <source>
        <strain evidence="1">RSA 861</strain>
    </source>
</reference>
<dbReference type="AlphaFoldDB" id="A0A9W8DTU2"/>
<evidence type="ECO:0000313" key="1">
    <source>
        <dbReference type="EMBL" id="KAJ1922770.1"/>
    </source>
</evidence>
<sequence>MVCRPVETANPLPGTLCLEYFSPEFDFQASQDGVLDAREVAEALQDCFIPQARFQLTHHMTMWVRLLRLFSENRSNPAIRLPLPGTPNDHALINMQTSHLDRSTLENDPGFAALGSLSDSQLGHLLPYVAVLCRADSIAWTTQFWLLVQRHLHDNAWLSNLYTASWPEQFGQRAAWPELRDNVPLITPSQFKARTTLTYLAYLVARRDVQALAGALDDLVANNAADGYIYWYVYLLAAESILEADPSQVWEQLNLRRPIDGISYTSFGLASCARAWRFDRAADALELEDPADDLIPCGFRDQPLKDLKVTQDGLIRVIVNVTEAEELAGVNRNQIVLPLGGI</sequence>
<dbReference type="Proteomes" id="UP001150569">
    <property type="component" value="Unassembled WGS sequence"/>
</dbReference>
<gene>
    <name evidence="1" type="ORF">IWQ60_006302</name>
</gene>
<keyword evidence="2" id="KW-1185">Reference proteome</keyword>
<organism evidence="1 2">
    <name type="scientific">Tieghemiomyces parasiticus</name>
    <dbReference type="NCBI Taxonomy" id="78921"/>
    <lineage>
        <taxon>Eukaryota</taxon>
        <taxon>Fungi</taxon>
        <taxon>Fungi incertae sedis</taxon>
        <taxon>Zoopagomycota</taxon>
        <taxon>Kickxellomycotina</taxon>
        <taxon>Dimargaritomycetes</taxon>
        <taxon>Dimargaritales</taxon>
        <taxon>Dimargaritaceae</taxon>
        <taxon>Tieghemiomyces</taxon>
    </lineage>
</organism>
<proteinExistence type="predicted"/>
<comment type="caution">
    <text evidence="1">The sequence shown here is derived from an EMBL/GenBank/DDBJ whole genome shotgun (WGS) entry which is preliminary data.</text>
</comment>
<accession>A0A9W8DTU2</accession>
<dbReference type="EMBL" id="JANBPT010000374">
    <property type="protein sequence ID" value="KAJ1922770.1"/>
    <property type="molecule type" value="Genomic_DNA"/>
</dbReference>
<protein>
    <submittedName>
        <fullName evidence="1">Uncharacterized protein</fullName>
    </submittedName>
</protein>